<proteinExistence type="predicted"/>
<reference evidence="1" key="1">
    <citation type="journal article" date="2014" name="Front. Microbiol.">
        <title>High frequency of phylogenetically diverse reductive dehalogenase-homologous genes in deep subseafloor sedimentary metagenomes.</title>
        <authorList>
            <person name="Kawai M."/>
            <person name="Futagami T."/>
            <person name="Toyoda A."/>
            <person name="Takaki Y."/>
            <person name="Nishi S."/>
            <person name="Hori S."/>
            <person name="Arai W."/>
            <person name="Tsubouchi T."/>
            <person name="Morono Y."/>
            <person name="Uchiyama I."/>
            <person name="Ito T."/>
            <person name="Fujiyama A."/>
            <person name="Inagaki F."/>
            <person name="Takami H."/>
        </authorList>
    </citation>
    <scope>NUCLEOTIDE SEQUENCE</scope>
    <source>
        <strain evidence="1">Expedition CK06-06</strain>
    </source>
</reference>
<gene>
    <name evidence="1" type="ORF">S12H4_40182</name>
</gene>
<sequence>MAVSYKVGEALAGWLPEYDWQYIFTATCRKPRTDALALMRDIAEVPGYERLFV</sequence>
<dbReference type="AlphaFoldDB" id="X1TTZ7"/>
<accession>X1TTZ7</accession>
<name>X1TTZ7_9ZZZZ</name>
<dbReference type="EMBL" id="BARW01024367">
    <property type="protein sequence ID" value="GAI91020.1"/>
    <property type="molecule type" value="Genomic_DNA"/>
</dbReference>
<protein>
    <submittedName>
        <fullName evidence="1">Uncharacterized protein</fullName>
    </submittedName>
</protein>
<organism evidence="1">
    <name type="scientific">marine sediment metagenome</name>
    <dbReference type="NCBI Taxonomy" id="412755"/>
    <lineage>
        <taxon>unclassified sequences</taxon>
        <taxon>metagenomes</taxon>
        <taxon>ecological metagenomes</taxon>
    </lineage>
</organism>
<evidence type="ECO:0000313" key="1">
    <source>
        <dbReference type="EMBL" id="GAI91020.1"/>
    </source>
</evidence>
<comment type="caution">
    <text evidence="1">The sequence shown here is derived from an EMBL/GenBank/DDBJ whole genome shotgun (WGS) entry which is preliminary data.</text>
</comment>
<feature type="non-terminal residue" evidence="1">
    <location>
        <position position="53"/>
    </location>
</feature>